<dbReference type="Pfam" id="PF13495">
    <property type="entry name" value="Phage_int_SAM_4"/>
    <property type="match status" value="1"/>
</dbReference>
<keyword evidence="9" id="KW-0233">DNA recombination</keyword>
<dbReference type="InterPro" id="IPR010998">
    <property type="entry name" value="Integrase_recombinase_N"/>
</dbReference>
<evidence type="ECO:0000256" key="1">
    <source>
        <dbReference type="ARBA" id="ARBA00003283"/>
    </source>
</evidence>
<accession>A0ABR7DHR9</accession>
<evidence type="ECO:0000259" key="13">
    <source>
        <dbReference type="PROSITE" id="PS51900"/>
    </source>
</evidence>
<dbReference type="Pfam" id="PF00589">
    <property type="entry name" value="Phage_integrase"/>
    <property type="match status" value="1"/>
</dbReference>
<dbReference type="PROSITE" id="PS51898">
    <property type="entry name" value="TYR_RECOMBINASE"/>
    <property type="match status" value="1"/>
</dbReference>
<dbReference type="PANTHER" id="PTHR30349">
    <property type="entry name" value="PHAGE INTEGRASE-RELATED"/>
    <property type="match status" value="1"/>
</dbReference>
<evidence type="ECO:0000256" key="10">
    <source>
        <dbReference type="ARBA" id="ARBA00023306"/>
    </source>
</evidence>
<dbReference type="SUPFAM" id="SSF56349">
    <property type="entry name" value="DNA breaking-rejoining enzymes"/>
    <property type="match status" value="1"/>
</dbReference>
<dbReference type="PROSITE" id="PS51900">
    <property type="entry name" value="CB"/>
    <property type="match status" value="1"/>
</dbReference>
<keyword evidence="8 11" id="KW-0238">DNA-binding</keyword>
<keyword evidence="10" id="KW-0131">Cell cycle</keyword>
<dbReference type="InterPro" id="IPR011010">
    <property type="entry name" value="DNA_brk_join_enz"/>
</dbReference>
<evidence type="ECO:0000256" key="3">
    <source>
        <dbReference type="ARBA" id="ARBA00008857"/>
    </source>
</evidence>
<evidence type="ECO:0000256" key="11">
    <source>
        <dbReference type="PROSITE-ProRule" id="PRU01248"/>
    </source>
</evidence>
<evidence type="ECO:0000256" key="9">
    <source>
        <dbReference type="ARBA" id="ARBA00023172"/>
    </source>
</evidence>
<comment type="function">
    <text evidence="1">Site-specific tyrosine recombinase, which acts by catalyzing the cutting and rejoining of the recombining DNA molecules.</text>
</comment>
<dbReference type="PANTHER" id="PTHR30349:SF77">
    <property type="entry name" value="TYROSINE RECOMBINASE XERC"/>
    <property type="match status" value="1"/>
</dbReference>
<evidence type="ECO:0000256" key="5">
    <source>
        <dbReference type="ARBA" id="ARBA00022618"/>
    </source>
</evidence>
<dbReference type="Gene3D" id="1.10.150.130">
    <property type="match status" value="1"/>
</dbReference>
<dbReference type="InterPro" id="IPR002104">
    <property type="entry name" value="Integrase_catalytic"/>
</dbReference>
<keyword evidence="4" id="KW-0963">Cytoplasm</keyword>
<dbReference type="InterPro" id="IPR050090">
    <property type="entry name" value="Tyrosine_recombinase_XerCD"/>
</dbReference>
<comment type="similarity">
    <text evidence="3">Belongs to the 'phage' integrase family.</text>
</comment>
<evidence type="ECO:0000256" key="7">
    <source>
        <dbReference type="ARBA" id="ARBA00022908"/>
    </source>
</evidence>
<evidence type="ECO:0000313" key="14">
    <source>
        <dbReference type="EMBL" id="MBC5630635.1"/>
    </source>
</evidence>
<dbReference type="EMBL" id="JACOOO010000042">
    <property type="protein sequence ID" value="MBC5630635.1"/>
    <property type="molecule type" value="Genomic_DNA"/>
</dbReference>
<keyword evidence="6" id="KW-0159">Chromosome partition</keyword>
<evidence type="ECO:0000256" key="8">
    <source>
        <dbReference type="ARBA" id="ARBA00023125"/>
    </source>
</evidence>
<proteinExistence type="inferred from homology"/>
<dbReference type="InterPro" id="IPR044068">
    <property type="entry name" value="CB"/>
</dbReference>
<evidence type="ECO:0000313" key="15">
    <source>
        <dbReference type="Proteomes" id="UP000596929"/>
    </source>
</evidence>
<protein>
    <submittedName>
        <fullName evidence="14">Tyrosine-type recombinase/integrase</fullName>
    </submittedName>
</protein>
<keyword evidence="15" id="KW-1185">Reference proteome</keyword>
<dbReference type="InterPro" id="IPR013762">
    <property type="entry name" value="Integrase-like_cat_sf"/>
</dbReference>
<feature type="domain" description="Core-binding (CB)" evidence="13">
    <location>
        <begin position="61"/>
        <end position="141"/>
    </location>
</feature>
<comment type="caution">
    <text evidence="14">The sequence shown here is derived from an EMBL/GenBank/DDBJ whole genome shotgun (WGS) entry which is preliminary data.</text>
</comment>
<evidence type="ECO:0000256" key="6">
    <source>
        <dbReference type="ARBA" id="ARBA00022829"/>
    </source>
</evidence>
<evidence type="ECO:0000256" key="4">
    <source>
        <dbReference type="ARBA" id="ARBA00022490"/>
    </source>
</evidence>
<evidence type="ECO:0000256" key="2">
    <source>
        <dbReference type="ARBA" id="ARBA00004496"/>
    </source>
</evidence>
<comment type="subcellular location">
    <subcellularLocation>
        <location evidence="2">Cytoplasm</location>
    </subcellularLocation>
</comment>
<dbReference type="Gene3D" id="1.10.443.10">
    <property type="entry name" value="Intergrase catalytic core"/>
    <property type="match status" value="1"/>
</dbReference>
<feature type="domain" description="Tyr recombinase" evidence="12">
    <location>
        <begin position="162"/>
        <end position="349"/>
    </location>
</feature>
<keyword evidence="5" id="KW-0132">Cell division</keyword>
<dbReference type="Proteomes" id="UP000596929">
    <property type="component" value="Unassembled WGS sequence"/>
</dbReference>
<reference evidence="14 15" key="1">
    <citation type="submission" date="2020-08" db="EMBL/GenBank/DDBJ databases">
        <title>Genome public.</title>
        <authorList>
            <person name="Liu C."/>
            <person name="Sun Q."/>
        </authorList>
    </citation>
    <scope>NUCLEOTIDE SEQUENCE [LARGE SCALE GENOMIC DNA]</scope>
    <source>
        <strain evidence="14 15">NSJ-6</strain>
    </source>
</reference>
<name>A0ABR7DHR9_9CLOT</name>
<sequence>MENLNYRNCNDELTIKLIGKLTLAIPQLEVNLPEQLKIKRIIEEIVYNYEVTSKETAIVASDIQGKINYFLATKKLEGLSEATLKTYIYSLQKLDRYFNKPVSTITTGDIKMFMYSESETKGPAGMNTFMTPIRLFFKWMQNEEFIVKDPCASIKPVKEPKRQKQHLNEEQIEMLRDCMLSKRDRAILEFFLATGCRVGEVGNVKVSDLDFNKKTLLVIGKGNKERRVYFTERCKRALLNYLKEREEKGIISEYLFCSSKAPKRKSINTEPYKKLNSRGYQVIVNKMRSMANIEMNITPHTFRHTFATSALRSGMRPEIIQEILGHSDVGITLKVYAKLAQTEVEYSYRKLVS</sequence>
<dbReference type="RefSeq" id="WP_186860898.1">
    <property type="nucleotide sequence ID" value="NZ_JACOOO010000042.1"/>
</dbReference>
<dbReference type="InterPro" id="IPR004107">
    <property type="entry name" value="Integrase_SAM-like_N"/>
</dbReference>
<gene>
    <name evidence="14" type="ORF">H8S20_17390</name>
</gene>
<keyword evidence="7" id="KW-0229">DNA integration</keyword>
<evidence type="ECO:0000259" key="12">
    <source>
        <dbReference type="PROSITE" id="PS51898"/>
    </source>
</evidence>
<organism evidence="14 15">
    <name type="scientific">Clostridium hominis</name>
    <dbReference type="NCBI Taxonomy" id="2763036"/>
    <lineage>
        <taxon>Bacteria</taxon>
        <taxon>Bacillati</taxon>
        <taxon>Bacillota</taxon>
        <taxon>Clostridia</taxon>
        <taxon>Eubacteriales</taxon>
        <taxon>Clostridiaceae</taxon>
        <taxon>Clostridium</taxon>
    </lineage>
</organism>